<feature type="compositionally biased region" description="Basic and acidic residues" evidence="1">
    <location>
        <begin position="154"/>
        <end position="164"/>
    </location>
</feature>
<comment type="caution">
    <text evidence="2">The sequence shown here is derived from an EMBL/GenBank/DDBJ whole genome shotgun (WGS) entry which is preliminary data.</text>
</comment>
<dbReference type="VEuPathDB" id="FungiDB:ATEG_01780"/>
<keyword evidence="3" id="KW-1185">Reference proteome</keyword>
<dbReference type="Pfam" id="PF11951">
    <property type="entry name" value="Fungal_trans_2"/>
    <property type="match status" value="1"/>
</dbReference>
<feature type="compositionally biased region" description="Low complexity" evidence="1">
    <location>
        <begin position="89"/>
        <end position="106"/>
    </location>
</feature>
<dbReference type="AlphaFoldDB" id="A0A5M3YMT2"/>
<protein>
    <submittedName>
        <fullName evidence="2">Uncharacterized protein</fullName>
    </submittedName>
</protein>
<dbReference type="OrthoDB" id="3469466at2759"/>
<dbReference type="EMBL" id="BLJY01000001">
    <property type="protein sequence ID" value="GFF12784.1"/>
    <property type="molecule type" value="Genomic_DNA"/>
</dbReference>
<evidence type="ECO:0000313" key="3">
    <source>
        <dbReference type="Proteomes" id="UP000452235"/>
    </source>
</evidence>
<name>A0A5M3YMT2_ASPTE</name>
<evidence type="ECO:0000256" key="1">
    <source>
        <dbReference type="SAM" id="MobiDB-lite"/>
    </source>
</evidence>
<dbReference type="PANTHER" id="PTHR37540">
    <property type="entry name" value="TRANSCRIPTION FACTOR (ACR-2), PUTATIVE-RELATED-RELATED"/>
    <property type="match status" value="1"/>
</dbReference>
<reference evidence="2 3" key="1">
    <citation type="submission" date="2020-01" db="EMBL/GenBank/DDBJ databases">
        <title>Aspergillus terreus IFO 6365 whole genome shotgun sequence.</title>
        <authorList>
            <person name="Kanamasa S."/>
            <person name="Takahashi H."/>
        </authorList>
    </citation>
    <scope>NUCLEOTIDE SEQUENCE [LARGE SCALE GENOMIC DNA]</scope>
    <source>
        <strain evidence="2 3">IFO 6365</strain>
    </source>
</reference>
<organism evidence="2 3">
    <name type="scientific">Aspergillus terreus</name>
    <dbReference type="NCBI Taxonomy" id="33178"/>
    <lineage>
        <taxon>Eukaryota</taxon>
        <taxon>Fungi</taxon>
        <taxon>Dikarya</taxon>
        <taxon>Ascomycota</taxon>
        <taxon>Pezizomycotina</taxon>
        <taxon>Eurotiomycetes</taxon>
        <taxon>Eurotiomycetidae</taxon>
        <taxon>Eurotiales</taxon>
        <taxon>Aspergillaceae</taxon>
        <taxon>Aspergillus</taxon>
        <taxon>Aspergillus subgen. Circumdati</taxon>
    </lineage>
</organism>
<feature type="region of interest" description="Disordered" evidence="1">
    <location>
        <begin position="46"/>
        <end position="164"/>
    </location>
</feature>
<dbReference type="Proteomes" id="UP000452235">
    <property type="component" value="Unassembled WGS sequence"/>
</dbReference>
<feature type="compositionally biased region" description="Polar residues" evidence="1">
    <location>
        <begin position="107"/>
        <end position="135"/>
    </location>
</feature>
<gene>
    <name evidence="2" type="ORF">ATEIFO6365_0001100800</name>
</gene>
<proteinExistence type="predicted"/>
<evidence type="ECO:0000313" key="2">
    <source>
        <dbReference type="EMBL" id="GFF12784.1"/>
    </source>
</evidence>
<accession>A0A5M3YMT2</accession>
<dbReference type="InterPro" id="IPR021858">
    <property type="entry name" value="Fun_TF"/>
</dbReference>
<dbReference type="PANTHER" id="PTHR37540:SF5">
    <property type="entry name" value="TRANSCRIPTION FACTOR DOMAIN-CONTAINING PROTEIN"/>
    <property type="match status" value="1"/>
</dbReference>
<sequence>MPPVKGRRRRQKDEIYFINARPSTDDERINIQRMVRAHVGRWISDQTKDRSASISDTYPDAQFHPSVEKIHPETPSQPPELDTDETLFPSSSPSASLTSSPHSPESITSNSLTSTRPSSQQAQSVLVLTTPQKESPVNAFESGCRWSVDDAENSTDRSSSEPGDRIEVIGCNVLDPFRTYPSSQYSPEVVHACESYCLQVLWPRLTPGSSNGHDNLASSSWFPLSLTDATLFTAFIFGSLSHQRVQWVNRWIPEGAFRARDQQLLQLCELETIKMINREVQHPTRAVCDSVILSVICMAHNVADDNDQRRHRLTPFTAPMRRLQWLDVYGSLPPNLVHIQGLIQMVKLRGGLDNITLPGLAPVLSFSDILTASTYLIPPVFPFYPLCESRKNISIHELLGYNTMDAERRYGHLQQLGLTPALIDVYQAMHVYTGIVDGHLRKNPSKIDEALLADQRNLVHHTILSLPTASQTDGFSGYNNNNEIIYEACRLAGLVFSVGVILPLPAQSTPLRQLATLIKAVMQFFNTASVWSHPHARMTLLWVLMMGGFAAENTPERAWYVSTLRQAACENGVASWADMRSVLGNILWWDIACDQPGHRLWLELGRSIVR</sequence>